<dbReference type="PANTHER" id="PTHR34368:SF1">
    <property type="entry name" value="OS01G0962200 PROTEIN"/>
    <property type="match status" value="1"/>
</dbReference>
<keyword evidence="4 7" id="KW-1133">Transmembrane helix</keyword>
<keyword evidence="5 7" id="KW-0472">Membrane</keyword>
<feature type="transmembrane region" description="Helical" evidence="7">
    <location>
        <begin position="66"/>
        <end position="86"/>
    </location>
</feature>
<evidence type="ECO:0008006" key="10">
    <source>
        <dbReference type="Google" id="ProtNLM"/>
    </source>
</evidence>
<evidence type="ECO:0000313" key="9">
    <source>
        <dbReference type="Proteomes" id="UP000189940"/>
    </source>
</evidence>
<keyword evidence="6" id="KW-0862">Zinc</keyword>
<proteinExistence type="predicted"/>
<comment type="cofactor">
    <cofactor evidence="6">
        <name>Zn(2+)</name>
        <dbReference type="ChEBI" id="CHEBI:29105"/>
    </cofactor>
</comment>
<dbReference type="GO" id="GO:0006672">
    <property type="term" value="P:ceramide metabolic process"/>
    <property type="evidence" value="ECO:0007669"/>
    <property type="project" value="InterPro"/>
</dbReference>
<dbReference type="GO" id="GO:0016811">
    <property type="term" value="F:hydrolase activity, acting on carbon-nitrogen (but not peptide) bonds, in linear amides"/>
    <property type="evidence" value="ECO:0007669"/>
    <property type="project" value="InterPro"/>
</dbReference>
<feature type="transmembrane region" description="Helical" evidence="7">
    <location>
        <begin position="25"/>
        <end position="46"/>
    </location>
</feature>
<dbReference type="STRING" id="29421.B2M20_18525"/>
<gene>
    <name evidence="8" type="ORF">B2M20_18525</name>
</gene>
<dbReference type="Proteomes" id="UP000189940">
    <property type="component" value="Unassembled WGS sequence"/>
</dbReference>
<dbReference type="GO" id="GO:0016020">
    <property type="term" value="C:membrane"/>
    <property type="evidence" value="ECO:0007669"/>
    <property type="project" value="UniProtKB-SubCell"/>
</dbReference>
<dbReference type="PANTHER" id="PTHR34368">
    <property type="entry name" value="OS01G0962200 PROTEIN"/>
    <property type="match status" value="1"/>
</dbReference>
<dbReference type="InterPro" id="IPR008901">
    <property type="entry name" value="ACER"/>
</dbReference>
<accession>A0A1V4HTV6</accession>
<protein>
    <recommendedName>
        <fullName evidence="10">Alkaline phytoceramidase</fullName>
    </recommendedName>
</protein>
<feature type="transmembrane region" description="Helical" evidence="7">
    <location>
        <begin position="172"/>
        <end position="191"/>
    </location>
</feature>
<keyword evidence="9" id="KW-1185">Reference proteome</keyword>
<dbReference type="AlphaFoldDB" id="A0A1V4HTV6"/>
<organism evidence="8 9">
    <name type="scientific">Nitrobacter vulgaris</name>
    <dbReference type="NCBI Taxonomy" id="29421"/>
    <lineage>
        <taxon>Bacteria</taxon>
        <taxon>Pseudomonadati</taxon>
        <taxon>Pseudomonadota</taxon>
        <taxon>Alphaproteobacteria</taxon>
        <taxon>Hyphomicrobiales</taxon>
        <taxon>Nitrobacteraceae</taxon>
        <taxon>Nitrobacter</taxon>
    </lineage>
</organism>
<keyword evidence="3" id="KW-0378">Hydrolase</keyword>
<comment type="subcellular location">
    <subcellularLocation>
        <location evidence="1">Membrane</location>
        <topology evidence="1">Multi-pass membrane protein</topology>
    </subcellularLocation>
</comment>
<evidence type="ECO:0000256" key="7">
    <source>
        <dbReference type="SAM" id="Phobius"/>
    </source>
</evidence>
<dbReference type="Pfam" id="PF05875">
    <property type="entry name" value="Ceramidase"/>
    <property type="match status" value="1"/>
</dbReference>
<evidence type="ECO:0000256" key="2">
    <source>
        <dbReference type="ARBA" id="ARBA00022692"/>
    </source>
</evidence>
<evidence type="ECO:0000256" key="3">
    <source>
        <dbReference type="ARBA" id="ARBA00022801"/>
    </source>
</evidence>
<feature type="binding site" evidence="6">
    <location>
        <position position="110"/>
    </location>
    <ligand>
        <name>Zn(2+)</name>
        <dbReference type="ChEBI" id="CHEBI:29105"/>
        <note>catalytic</note>
    </ligand>
</feature>
<keyword evidence="2 7" id="KW-0812">Transmembrane</keyword>
<keyword evidence="6" id="KW-0479">Metal-binding</keyword>
<feature type="transmembrane region" description="Helical" evidence="7">
    <location>
        <begin position="93"/>
        <end position="111"/>
    </location>
</feature>
<evidence type="ECO:0000256" key="5">
    <source>
        <dbReference type="ARBA" id="ARBA00023136"/>
    </source>
</evidence>
<comment type="caution">
    <text evidence="8">The sequence shown here is derived from an EMBL/GenBank/DDBJ whole genome shotgun (WGS) entry which is preliminary data.</text>
</comment>
<evidence type="ECO:0000256" key="1">
    <source>
        <dbReference type="ARBA" id="ARBA00004141"/>
    </source>
</evidence>
<evidence type="ECO:0000313" key="8">
    <source>
        <dbReference type="EMBL" id="OPH81299.1"/>
    </source>
</evidence>
<reference evidence="8 9" key="1">
    <citation type="submission" date="2017-02" db="EMBL/GenBank/DDBJ databases">
        <title>Genome sequence of the nitrite-oxidizing bacterium Nitrobacter vulgaris strain Ab1.</title>
        <authorList>
            <person name="Mellbye B.L."/>
            <person name="Davis E.W."/>
            <person name="Spieck E."/>
            <person name="Chang J.H."/>
            <person name="Bottomley P.J."/>
            <person name="Sayavedra-Soto L.A."/>
        </authorList>
    </citation>
    <scope>NUCLEOTIDE SEQUENCE [LARGE SCALE GENOMIC DNA]</scope>
    <source>
        <strain evidence="8 9">Ab1</strain>
    </source>
</reference>
<dbReference type="EMBL" id="MWPQ01000076">
    <property type="protein sequence ID" value="OPH81299.1"/>
    <property type="molecule type" value="Genomic_DNA"/>
</dbReference>
<dbReference type="GO" id="GO:0046872">
    <property type="term" value="F:metal ion binding"/>
    <property type="evidence" value="ECO:0007669"/>
    <property type="project" value="UniProtKB-KW"/>
</dbReference>
<evidence type="ECO:0000256" key="6">
    <source>
        <dbReference type="PIRSR" id="PIRSR608901-2"/>
    </source>
</evidence>
<feature type="transmembrane region" description="Helical" evidence="7">
    <location>
        <begin position="117"/>
        <end position="136"/>
    </location>
</feature>
<name>A0A1V4HTV6_NITVU</name>
<sequence length="262" mass="29073">MLRNPTSLQGASLMKVGSIVRDRPVLFLYGLMIVTLAALLPIPPLLQNQDYHQFADQREVFGIPNFWNVVSNLPFIAVGAVGLAQFGRSATTFVLFGGIFLTGFGSSYYHLNPSDQTLFWDRLPMTLCFAAILSAVVEERVDPKAGAVLLRPLLAVGIFSLLMWRWTDDLRLYAWAQFFPFTALVLILSLFPPKYTGASYWGAAVALYALAKLLEHYDHQVYSFGGILSGHTLKHLAAASACFAILKLFQVRRPLEAIARSD</sequence>
<feature type="transmembrane region" description="Helical" evidence="7">
    <location>
        <begin position="148"/>
        <end position="166"/>
    </location>
</feature>
<evidence type="ECO:0000256" key="4">
    <source>
        <dbReference type="ARBA" id="ARBA00022989"/>
    </source>
</evidence>